<dbReference type="GO" id="GO:0005096">
    <property type="term" value="F:GTPase activator activity"/>
    <property type="evidence" value="ECO:0007669"/>
    <property type="project" value="UniProtKB-KW"/>
</dbReference>
<dbReference type="InterPro" id="IPR035969">
    <property type="entry name" value="Rab-GAP_TBC_sf"/>
</dbReference>
<evidence type="ECO:0000313" key="3">
    <source>
        <dbReference type="EMBL" id="PIA15176.1"/>
    </source>
</evidence>
<accession>A0A2G5B814</accession>
<dbReference type="OrthoDB" id="206700at2759"/>
<dbReference type="Gene3D" id="1.10.472.80">
    <property type="entry name" value="Ypt/Rab-GAP domain of gyp1p, domain 3"/>
    <property type="match status" value="1"/>
</dbReference>
<dbReference type="EMBL" id="KZ303509">
    <property type="protein sequence ID" value="PIA15176.1"/>
    <property type="molecule type" value="Genomic_DNA"/>
</dbReference>
<dbReference type="InterPro" id="IPR000195">
    <property type="entry name" value="Rab-GAP-TBC_dom"/>
</dbReference>
<organism evidence="3 4">
    <name type="scientific">Coemansia reversa (strain ATCC 12441 / NRRL 1564)</name>
    <dbReference type="NCBI Taxonomy" id="763665"/>
    <lineage>
        <taxon>Eukaryota</taxon>
        <taxon>Fungi</taxon>
        <taxon>Fungi incertae sedis</taxon>
        <taxon>Zoopagomycota</taxon>
        <taxon>Kickxellomycotina</taxon>
        <taxon>Kickxellomycetes</taxon>
        <taxon>Kickxellales</taxon>
        <taxon>Kickxellaceae</taxon>
        <taxon>Coemansia</taxon>
    </lineage>
</organism>
<evidence type="ECO:0000259" key="2">
    <source>
        <dbReference type="PROSITE" id="PS50086"/>
    </source>
</evidence>
<dbReference type="InterPro" id="IPR045913">
    <property type="entry name" value="TBC20/Gyp8-like"/>
</dbReference>
<dbReference type="GO" id="GO:0006888">
    <property type="term" value="P:endoplasmic reticulum to Golgi vesicle-mediated transport"/>
    <property type="evidence" value="ECO:0007669"/>
    <property type="project" value="TreeGrafter"/>
</dbReference>
<dbReference type="PANTHER" id="PTHR20913">
    <property type="entry name" value="TBC1 DOMAIN FAMILY MEMBER 20/GTPASE"/>
    <property type="match status" value="1"/>
</dbReference>
<protein>
    <submittedName>
        <fullName evidence="3">RabGAP/TBC</fullName>
    </submittedName>
</protein>
<dbReference type="PROSITE" id="PS50086">
    <property type="entry name" value="TBC_RABGAP"/>
    <property type="match status" value="1"/>
</dbReference>
<reference evidence="3 4" key="1">
    <citation type="journal article" date="2015" name="Genome Biol. Evol.">
        <title>Phylogenomic analyses indicate that early fungi evolved digesting cell walls of algal ancestors of land plants.</title>
        <authorList>
            <person name="Chang Y."/>
            <person name="Wang S."/>
            <person name="Sekimoto S."/>
            <person name="Aerts A.L."/>
            <person name="Choi C."/>
            <person name="Clum A."/>
            <person name="LaButti K.M."/>
            <person name="Lindquist E.A."/>
            <person name="Yee Ngan C."/>
            <person name="Ohm R.A."/>
            <person name="Salamov A.A."/>
            <person name="Grigoriev I.V."/>
            <person name="Spatafora J.W."/>
            <person name="Berbee M.L."/>
        </authorList>
    </citation>
    <scope>NUCLEOTIDE SEQUENCE [LARGE SCALE GENOMIC DNA]</scope>
    <source>
        <strain evidence="3 4">NRRL 1564</strain>
    </source>
</reference>
<dbReference type="PANTHER" id="PTHR20913:SF7">
    <property type="entry name" value="RE60063P"/>
    <property type="match status" value="1"/>
</dbReference>
<feature type="non-terminal residue" evidence="3">
    <location>
        <position position="296"/>
    </location>
</feature>
<dbReference type="STRING" id="763665.A0A2G5B814"/>
<sequence>IEQAVAGRDLTALKQLARTGDGLQTTALRRQAWPLLLNFRSLTGDGTGWRGEEHQDETQVELDVRRTSLPISNELRRSEAAVRRRQAQLQIVVRGVLRTHPWLRYYQGFHELALTFLCVFGSERPATEAARMAALFFVRDAMGSSLEDVMQQLQLLYVLLEQTCPAVHALLTDVDVPPFFGISWVLTWFAHDVDTFADICRIYDFLIVSPPMQVVYMAAAMVAHNQHEILAYERDFAAIHSGLVALPRTVIDWLPIIEESDRLQREYPATRLQLLGNSRLPRLSAVSTYEATWKRL</sequence>
<dbReference type="Gene3D" id="1.10.8.1310">
    <property type="match status" value="1"/>
</dbReference>
<dbReference type="SUPFAM" id="SSF47923">
    <property type="entry name" value="Ypt/Rab-GAP domain of gyp1p"/>
    <property type="match status" value="2"/>
</dbReference>
<evidence type="ECO:0000313" key="4">
    <source>
        <dbReference type="Proteomes" id="UP000242474"/>
    </source>
</evidence>
<keyword evidence="4" id="KW-1185">Reference proteome</keyword>
<dbReference type="SMART" id="SM00164">
    <property type="entry name" value="TBC"/>
    <property type="match status" value="1"/>
</dbReference>
<proteinExistence type="predicted"/>
<name>A0A2G5B814_COERN</name>
<feature type="non-terminal residue" evidence="3">
    <location>
        <position position="1"/>
    </location>
</feature>
<dbReference type="AlphaFoldDB" id="A0A2G5B814"/>
<dbReference type="Pfam" id="PF00566">
    <property type="entry name" value="RabGAP-TBC"/>
    <property type="match status" value="1"/>
</dbReference>
<gene>
    <name evidence="3" type="ORF">COEREDRAFT_25424</name>
</gene>
<dbReference type="GO" id="GO:0005789">
    <property type="term" value="C:endoplasmic reticulum membrane"/>
    <property type="evidence" value="ECO:0007669"/>
    <property type="project" value="TreeGrafter"/>
</dbReference>
<dbReference type="Proteomes" id="UP000242474">
    <property type="component" value="Unassembled WGS sequence"/>
</dbReference>
<feature type="domain" description="Rab-GAP TBC" evidence="2">
    <location>
        <begin position="23"/>
        <end position="210"/>
    </location>
</feature>
<evidence type="ECO:0000256" key="1">
    <source>
        <dbReference type="ARBA" id="ARBA00022468"/>
    </source>
</evidence>
<keyword evidence="1" id="KW-0343">GTPase activation</keyword>